<feature type="compositionally biased region" description="Basic residues" evidence="1">
    <location>
        <begin position="223"/>
        <end position="234"/>
    </location>
</feature>
<dbReference type="EMBL" id="AZNH01000169">
    <property type="protein sequence ID" value="KID81286.1"/>
    <property type="molecule type" value="Genomic_DNA"/>
</dbReference>
<comment type="caution">
    <text evidence="2">The sequence shown here is derived from an EMBL/GenBank/DDBJ whole genome shotgun (WGS) entry which is preliminary data.</text>
</comment>
<evidence type="ECO:0000313" key="2">
    <source>
        <dbReference type="EMBL" id="KID81286.1"/>
    </source>
</evidence>
<dbReference type="Proteomes" id="UP000031192">
    <property type="component" value="Unassembled WGS sequence"/>
</dbReference>
<proteinExistence type="predicted"/>
<feature type="region of interest" description="Disordered" evidence="1">
    <location>
        <begin position="165"/>
        <end position="186"/>
    </location>
</feature>
<sequence>MSTPTYNVPSGDVNGIISKLEREQARQRAVDRDTTPEAIFQTDAKHSYKLECELLHAKYEDDKIDRIRQGIADSKYWQKDADFAAHCLLNALLANLHNRHTTDGVTDFRSISTELRRLSEEQGQSSQQFRRQRDAITDEQYWEKEAEHFKLESARREFETREKWRSDLQAIPSPAQSESDDGRKTATQEFLHCREMMPSVMPKECSQGRVGKRRGIVGSKANQYRRRASRRASRRAIPTSDHLR</sequence>
<reference evidence="2 3" key="1">
    <citation type="journal article" date="2014" name="Proc. Natl. Acad. Sci. U.S.A.">
        <title>Trajectory and genomic determinants of fungal-pathogen speciation and host adaptation.</title>
        <authorList>
            <person name="Hu X."/>
            <person name="Xiao G."/>
            <person name="Zheng P."/>
            <person name="Shang Y."/>
            <person name="Su Y."/>
            <person name="Zhang X."/>
            <person name="Liu X."/>
            <person name="Zhan S."/>
            <person name="St Leger R.J."/>
            <person name="Wang C."/>
        </authorList>
    </citation>
    <scope>NUCLEOTIDE SEQUENCE [LARGE SCALE GENOMIC DNA]</scope>
    <source>
        <strain evidence="2 3">ARSEF 977</strain>
    </source>
</reference>
<accession>A0A0B4GUV4</accession>
<name>A0A0B4GUV4_METGA</name>
<feature type="region of interest" description="Disordered" evidence="1">
    <location>
        <begin position="200"/>
        <end position="244"/>
    </location>
</feature>
<gene>
    <name evidence="2" type="ORF">MGU_11347</name>
</gene>
<keyword evidence="3" id="KW-1185">Reference proteome</keyword>
<evidence type="ECO:0000313" key="3">
    <source>
        <dbReference type="Proteomes" id="UP000031192"/>
    </source>
</evidence>
<dbReference type="OrthoDB" id="5089838at2759"/>
<dbReference type="HOGENOM" id="CLU_1337793_0_0_1"/>
<dbReference type="AlphaFoldDB" id="A0A0B4GUV4"/>
<organism evidence="2 3">
    <name type="scientific">Metarhizium guizhouense (strain ARSEF 977)</name>
    <dbReference type="NCBI Taxonomy" id="1276136"/>
    <lineage>
        <taxon>Eukaryota</taxon>
        <taxon>Fungi</taxon>
        <taxon>Dikarya</taxon>
        <taxon>Ascomycota</taxon>
        <taxon>Pezizomycotina</taxon>
        <taxon>Sordariomycetes</taxon>
        <taxon>Hypocreomycetidae</taxon>
        <taxon>Hypocreales</taxon>
        <taxon>Clavicipitaceae</taxon>
        <taxon>Metarhizium</taxon>
    </lineage>
</organism>
<protein>
    <submittedName>
        <fullName evidence="2">Uncharacterized protein</fullName>
    </submittedName>
</protein>
<evidence type="ECO:0000256" key="1">
    <source>
        <dbReference type="SAM" id="MobiDB-lite"/>
    </source>
</evidence>